<dbReference type="GO" id="GO:0003964">
    <property type="term" value="F:RNA-directed DNA polymerase activity"/>
    <property type="evidence" value="ECO:0007669"/>
    <property type="project" value="UniProtKB-KW"/>
</dbReference>
<keyword evidence="1" id="KW-0808">Transferase</keyword>
<dbReference type="Proteomes" id="UP000290572">
    <property type="component" value="Unassembled WGS sequence"/>
</dbReference>
<evidence type="ECO:0000313" key="2">
    <source>
        <dbReference type="Proteomes" id="UP000290572"/>
    </source>
</evidence>
<reference evidence="1 2" key="1">
    <citation type="submission" date="2018-03" db="EMBL/GenBank/DDBJ databases">
        <title>Draft genome sequence of Rohu Carp (Labeo rohita).</title>
        <authorList>
            <person name="Das P."/>
            <person name="Kushwaha B."/>
            <person name="Joshi C.G."/>
            <person name="Kumar D."/>
            <person name="Nagpure N.S."/>
            <person name="Sahoo L."/>
            <person name="Das S.P."/>
            <person name="Bit A."/>
            <person name="Patnaik S."/>
            <person name="Meher P.K."/>
            <person name="Jayasankar P."/>
            <person name="Koringa P.G."/>
            <person name="Patel N.V."/>
            <person name="Hinsu A.T."/>
            <person name="Kumar R."/>
            <person name="Pandey M."/>
            <person name="Agarwal S."/>
            <person name="Srivastava S."/>
            <person name="Singh M."/>
            <person name="Iquebal M.A."/>
            <person name="Jaiswal S."/>
            <person name="Angadi U.B."/>
            <person name="Kumar N."/>
            <person name="Raza M."/>
            <person name="Shah T.M."/>
            <person name="Rai A."/>
            <person name="Jena J.K."/>
        </authorList>
    </citation>
    <scope>NUCLEOTIDE SEQUENCE [LARGE SCALE GENOMIC DNA]</scope>
    <source>
        <strain evidence="1">DASCIFA01</strain>
        <tissue evidence="1">Testis</tissue>
    </source>
</reference>
<proteinExistence type="predicted"/>
<name>A0A498MGJ8_LABRO</name>
<evidence type="ECO:0000313" key="1">
    <source>
        <dbReference type="EMBL" id="RXN18056.1"/>
    </source>
</evidence>
<protein>
    <submittedName>
        <fullName evidence="1">RNA-directed DNA polymerase from mobile element jockey-like protein</fullName>
    </submittedName>
</protein>
<dbReference type="AlphaFoldDB" id="A0A498MGJ8"/>
<comment type="caution">
    <text evidence="1">The sequence shown here is derived from an EMBL/GenBank/DDBJ whole genome shotgun (WGS) entry which is preliminary data.</text>
</comment>
<keyword evidence="1" id="KW-0548">Nucleotidyltransferase</keyword>
<sequence length="83" mass="9257">MWQGVQHLTNYRTNIGAAEGDLALAEELNIFFARFEATAPETAQPHQAHSSMILTFEEHEDFVNAERDLANTAIGIYIIKPGL</sequence>
<dbReference type="EMBL" id="QBIY01012727">
    <property type="protein sequence ID" value="RXN18056.1"/>
    <property type="molecule type" value="Genomic_DNA"/>
</dbReference>
<keyword evidence="2" id="KW-1185">Reference proteome</keyword>
<dbReference type="STRING" id="84645.A0A498MGJ8"/>
<gene>
    <name evidence="1" type="ORF">ROHU_007884</name>
</gene>
<organism evidence="1 2">
    <name type="scientific">Labeo rohita</name>
    <name type="common">Indian major carp</name>
    <name type="synonym">Cyprinus rohita</name>
    <dbReference type="NCBI Taxonomy" id="84645"/>
    <lineage>
        <taxon>Eukaryota</taxon>
        <taxon>Metazoa</taxon>
        <taxon>Chordata</taxon>
        <taxon>Craniata</taxon>
        <taxon>Vertebrata</taxon>
        <taxon>Euteleostomi</taxon>
        <taxon>Actinopterygii</taxon>
        <taxon>Neopterygii</taxon>
        <taxon>Teleostei</taxon>
        <taxon>Ostariophysi</taxon>
        <taxon>Cypriniformes</taxon>
        <taxon>Cyprinidae</taxon>
        <taxon>Labeoninae</taxon>
        <taxon>Labeonini</taxon>
        <taxon>Labeo</taxon>
    </lineage>
</organism>
<accession>A0A498MGJ8</accession>
<keyword evidence="1" id="KW-0695">RNA-directed DNA polymerase</keyword>